<evidence type="ECO:0000313" key="4">
    <source>
        <dbReference type="EMBL" id="VDK60582.1"/>
    </source>
</evidence>
<dbReference type="Proteomes" id="UP000267096">
    <property type="component" value="Unassembled WGS sequence"/>
</dbReference>
<gene>
    <name evidence="4" type="ORF">ASIM_LOCUS17512</name>
</gene>
<evidence type="ECO:0000313" key="6">
    <source>
        <dbReference type="WBParaSite" id="ASIM_0001810901-mRNA-1"/>
    </source>
</evidence>
<protein>
    <submittedName>
        <fullName evidence="6">DNA helicase</fullName>
    </submittedName>
</protein>
<evidence type="ECO:0000313" key="5">
    <source>
        <dbReference type="Proteomes" id="UP000267096"/>
    </source>
</evidence>
<comment type="similarity">
    <text evidence="1">Belongs to the mTERF family.</text>
</comment>
<evidence type="ECO:0000256" key="2">
    <source>
        <dbReference type="ARBA" id="ARBA00022946"/>
    </source>
</evidence>
<feature type="compositionally biased region" description="Basic residues" evidence="3">
    <location>
        <begin position="378"/>
        <end position="389"/>
    </location>
</feature>
<evidence type="ECO:0000256" key="1">
    <source>
        <dbReference type="ARBA" id="ARBA00007692"/>
    </source>
</evidence>
<dbReference type="Gene3D" id="1.25.70.10">
    <property type="entry name" value="Transcription termination factor 3, mitochondrial"/>
    <property type="match status" value="1"/>
</dbReference>
<proteinExistence type="inferred from homology"/>
<dbReference type="WBParaSite" id="ASIM_0001810901-mRNA-1">
    <property type="protein sequence ID" value="ASIM_0001810901-mRNA-1"/>
    <property type="gene ID" value="ASIM_0001810901"/>
</dbReference>
<keyword evidence="5" id="KW-1185">Reference proteome</keyword>
<reference evidence="4 5" key="2">
    <citation type="submission" date="2018-11" db="EMBL/GenBank/DDBJ databases">
        <authorList>
            <consortium name="Pathogen Informatics"/>
        </authorList>
    </citation>
    <scope>NUCLEOTIDE SEQUENCE [LARGE SCALE GENOMIC DNA]</scope>
</reference>
<evidence type="ECO:0000256" key="3">
    <source>
        <dbReference type="SAM" id="MobiDB-lite"/>
    </source>
</evidence>
<sequence>MLVADTFVTVVLLTNVERNYFYFENLQYVIKAISSGIAAIATVLRELPSFDYRQTFAEFDSFPAYTIRSLSSRNDGERSELHYTPLTRSVTGEDTNGLNRIPYSADELQAGTAMLRRIVQDLKQQKGVTFILPLNNEDAMQLIIQPFRKLIEEARRGQLTYDLTETLVDQCAMTFEDAIRLFATYTDELLSIDVETMRKRLSVLIGCNISAGVPLGRVVRKCPAVLFASQPKPMAIIAESLSAFFSRSQISMMVSNTPHILLGSMDELEPKYEYIYYHMCMDESEFGDCKRWVDMPLEEIIMRHEFLQKTGKYTSPDPKRPQFKMENPLLKQILDTPDAYFANQIAGVSQEEWIVYKGLCDKLEQQSDKEKPFERIKPSQRKAFERRRKASADVQKSHVFDETPDSD</sequence>
<feature type="compositionally biased region" description="Basic and acidic residues" evidence="3">
    <location>
        <begin position="366"/>
        <end position="377"/>
    </location>
</feature>
<reference evidence="6" key="1">
    <citation type="submission" date="2017-02" db="UniProtKB">
        <authorList>
            <consortium name="WormBaseParasite"/>
        </authorList>
    </citation>
    <scope>IDENTIFICATION</scope>
</reference>
<dbReference type="OrthoDB" id="9991972at2759"/>
<dbReference type="AlphaFoldDB" id="A0A0M3KAW3"/>
<dbReference type="EMBL" id="UYRR01034213">
    <property type="protein sequence ID" value="VDK60582.1"/>
    <property type="molecule type" value="Genomic_DNA"/>
</dbReference>
<accession>A0A0M3KAW3</accession>
<organism evidence="6">
    <name type="scientific">Anisakis simplex</name>
    <name type="common">Herring worm</name>
    <dbReference type="NCBI Taxonomy" id="6269"/>
    <lineage>
        <taxon>Eukaryota</taxon>
        <taxon>Metazoa</taxon>
        <taxon>Ecdysozoa</taxon>
        <taxon>Nematoda</taxon>
        <taxon>Chromadorea</taxon>
        <taxon>Rhabditida</taxon>
        <taxon>Spirurina</taxon>
        <taxon>Ascaridomorpha</taxon>
        <taxon>Ascaridoidea</taxon>
        <taxon>Anisakidae</taxon>
        <taxon>Anisakis</taxon>
        <taxon>Anisakis simplex complex</taxon>
    </lineage>
</organism>
<dbReference type="InterPro" id="IPR003690">
    <property type="entry name" value="MTERF"/>
</dbReference>
<dbReference type="GO" id="GO:0003676">
    <property type="term" value="F:nucleic acid binding"/>
    <property type="evidence" value="ECO:0007669"/>
    <property type="project" value="InterPro"/>
</dbReference>
<dbReference type="Pfam" id="PF02536">
    <property type="entry name" value="mTERF"/>
    <property type="match status" value="1"/>
</dbReference>
<dbReference type="InterPro" id="IPR038538">
    <property type="entry name" value="MTERF_sf"/>
</dbReference>
<feature type="region of interest" description="Disordered" evidence="3">
    <location>
        <begin position="366"/>
        <end position="407"/>
    </location>
</feature>
<name>A0A0M3KAW3_ANISI</name>
<keyword evidence="2" id="KW-0809">Transit peptide</keyword>